<protein>
    <submittedName>
        <fullName evidence="1">DUF5004 domain-containing protein</fullName>
    </submittedName>
</protein>
<dbReference type="RefSeq" id="WP_407032156.1">
    <property type="nucleotide sequence ID" value="NZ_JAQGEF010000017.1"/>
</dbReference>
<accession>A0ABT4ULV7</accession>
<name>A0ABT4ULV7_9BACT</name>
<dbReference type="EMBL" id="JAQGEF010000017">
    <property type="protein sequence ID" value="MDA3615828.1"/>
    <property type="molecule type" value="Genomic_DNA"/>
</dbReference>
<evidence type="ECO:0000313" key="2">
    <source>
        <dbReference type="Proteomes" id="UP001210231"/>
    </source>
</evidence>
<comment type="caution">
    <text evidence="1">The sequence shown here is derived from an EMBL/GenBank/DDBJ whole genome shotgun (WGS) entry which is preliminary data.</text>
</comment>
<evidence type="ECO:0000313" key="1">
    <source>
        <dbReference type="EMBL" id="MDA3615828.1"/>
    </source>
</evidence>
<sequence>MKLKIFFSILSIAALAVSCRPDKYETMSIAEKPVDNLTGTWKLTKVIQKDEQSEIKNSPYVSMDITNLLPYNTMTLRLDSKNGVPTNFVVTPGTAPQVIKNNTGKWLINDAKQPTKARFINGLDTTYIDINSYPRSFDNSFELKVYKYEQPSGKLAQSYTYQFTKQ</sequence>
<gene>
    <name evidence="1" type="ORF">O3P16_13495</name>
</gene>
<dbReference type="Proteomes" id="UP001210231">
    <property type="component" value="Unassembled WGS sequence"/>
</dbReference>
<dbReference type="PROSITE" id="PS51257">
    <property type="entry name" value="PROKAR_LIPOPROTEIN"/>
    <property type="match status" value="1"/>
</dbReference>
<keyword evidence="2" id="KW-1185">Reference proteome</keyword>
<reference evidence="1 2" key="1">
    <citation type="submission" date="2022-12" db="EMBL/GenBank/DDBJ databases">
        <title>Chitinophagaceae gen. sp. nov., a new member of the family Chitinophagaceae, isolated from soil in a chemical factory.</title>
        <authorList>
            <person name="Ke Z."/>
        </authorList>
    </citation>
    <scope>NUCLEOTIDE SEQUENCE [LARGE SCALE GENOMIC DNA]</scope>
    <source>
        <strain evidence="1 2">LY-5</strain>
    </source>
</reference>
<organism evidence="1 2">
    <name type="scientific">Polluticaenibacter yanchengensis</name>
    <dbReference type="NCBI Taxonomy" id="3014562"/>
    <lineage>
        <taxon>Bacteria</taxon>
        <taxon>Pseudomonadati</taxon>
        <taxon>Bacteroidota</taxon>
        <taxon>Chitinophagia</taxon>
        <taxon>Chitinophagales</taxon>
        <taxon>Chitinophagaceae</taxon>
        <taxon>Polluticaenibacter</taxon>
    </lineage>
</organism>
<proteinExistence type="predicted"/>